<feature type="compositionally biased region" description="Pro residues" evidence="1">
    <location>
        <begin position="207"/>
        <end position="228"/>
    </location>
</feature>
<feature type="compositionally biased region" description="Acidic residues" evidence="1">
    <location>
        <begin position="266"/>
        <end position="275"/>
    </location>
</feature>
<evidence type="ECO:0000256" key="2">
    <source>
        <dbReference type="SAM" id="SignalP"/>
    </source>
</evidence>
<keyword evidence="2" id="KW-0732">Signal</keyword>
<proteinExistence type="evidence at transcript level"/>
<evidence type="ECO:0000256" key="1">
    <source>
        <dbReference type="SAM" id="MobiDB-lite"/>
    </source>
</evidence>
<organism evidence="3">
    <name type="scientific">Misgurnus anguillicaudatus</name>
    <name type="common">Oriental weatherloach</name>
    <name type="synonym">Cobitis anguillicaudata</name>
    <dbReference type="NCBI Taxonomy" id="75329"/>
    <lineage>
        <taxon>Eukaryota</taxon>
        <taxon>Metazoa</taxon>
        <taxon>Chordata</taxon>
        <taxon>Craniata</taxon>
        <taxon>Vertebrata</taxon>
        <taxon>Euteleostomi</taxon>
        <taxon>Actinopterygii</taxon>
        <taxon>Neopterygii</taxon>
        <taxon>Teleostei</taxon>
        <taxon>Ostariophysi</taxon>
        <taxon>Cypriniformes</taxon>
        <taxon>Cobitidae</taxon>
        <taxon>Cobitinae</taxon>
        <taxon>Misgurnus</taxon>
    </lineage>
</organism>
<name>A0A6G7QL74_MISAN</name>
<feature type="chain" id="PRO_5026228053" evidence="2">
    <location>
        <begin position="20"/>
        <end position="324"/>
    </location>
</feature>
<sequence>MSAVCMLSVLLLICGQLEAKSLMEILSLDGALSLDSSKAHEFLSSSRPKRSLDPRWHRQSPDFQAYYKYYSSIGHTEGLYEVDRIRMQYQQMRHLEQLHGPDAPYFQNRLGRPALPALPKCDPATDKGCRVSPLPAIAPPPTAVKGPVAPPPAAVKGPVAPPLSQADVVYLCNAKDPLCRPHIVYMPAGAVPVLCDPRYHPNCKLQGPPPPPPPIKKSEPAPQPPPAPMLFKGMEYDCDPYWNPDCLIDNPPRPLKGKAPPPPPVIEEDDEEESEPAPPPPQPINKKQPYPFYLPPYNYQSELYDPYRYPFPSADTEDKADDSA</sequence>
<evidence type="ECO:0000313" key="3">
    <source>
        <dbReference type="EMBL" id="AXO77503.1"/>
    </source>
</evidence>
<feature type="compositionally biased region" description="Pro residues" evidence="1">
    <location>
        <begin position="252"/>
        <end position="265"/>
    </location>
</feature>
<feature type="signal peptide" evidence="2">
    <location>
        <begin position="1"/>
        <end position="19"/>
    </location>
</feature>
<feature type="region of interest" description="Disordered" evidence="1">
    <location>
        <begin position="305"/>
        <end position="324"/>
    </location>
</feature>
<protein>
    <submittedName>
        <fullName evidence="3">And4</fullName>
    </submittedName>
</protein>
<accession>A0A6G7QL74</accession>
<dbReference type="EMBL" id="MG385835">
    <property type="protein sequence ID" value="AXO77503.1"/>
    <property type="molecule type" value="mRNA"/>
</dbReference>
<feature type="region of interest" description="Disordered" evidence="1">
    <location>
        <begin position="252"/>
        <end position="298"/>
    </location>
</feature>
<feature type="region of interest" description="Disordered" evidence="1">
    <location>
        <begin position="205"/>
        <end position="230"/>
    </location>
</feature>
<reference evidence="3" key="1">
    <citation type="submission" date="2017-11" db="EMBL/GenBank/DDBJ databases">
        <title>Molecular cloning and function analysis of And4 in Misgurnus anguillicaudatus.</title>
        <authorList>
            <person name="Li L."/>
        </authorList>
    </citation>
    <scope>NUCLEOTIDE SEQUENCE</scope>
</reference>
<dbReference type="AlphaFoldDB" id="A0A6G7QL74"/>